<organism evidence="3 4">
    <name type="scientific">Eiseniibacteriota bacterium</name>
    <dbReference type="NCBI Taxonomy" id="2212470"/>
    <lineage>
        <taxon>Bacteria</taxon>
        <taxon>Candidatus Eiseniibacteriota</taxon>
    </lineage>
</organism>
<keyword evidence="3" id="KW-0808">Transferase</keyword>
<evidence type="ECO:0000256" key="2">
    <source>
        <dbReference type="SAM" id="MobiDB-lite"/>
    </source>
</evidence>
<dbReference type="GO" id="GO:0005524">
    <property type="term" value="F:ATP binding"/>
    <property type="evidence" value="ECO:0007669"/>
    <property type="project" value="UniProtKB-KW"/>
</dbReference>
<comment type="function">
    <text evidence="1">Allows the formation of correctly charged Asn-tRNA(Asn) or Gln-tRNA(Gln) through the transamidation of misacylated Asp-tRNA(Asn) or Glu-tRNA(Gln) in organisms which lack either or both of asparaginyl-tRNA or glutaminyl-tRNA synthetases. The reaction takes place in the presence of glutamine and ATP through an activated phospho-Asp-tRNA(Asn) or phospho-Glu-tRNA(Gln).</text>
</comment>
<keyword evidence="1" id="KW-0436">Ligase</keyword>
<name>A0A538SAC9_UNCEI</name>
<protein>
    <recommendedName>
        <fullName evidence="1">Aspartyl/glutamyl-tRNA(Asn/Gln) amidotransferase subunit C</fullName>
        <shortName evidence="1">Asp/Glu-ADT subunit C</shortName>
        <ecNumber evidence="1">6.3.5.-</ecNumber>
    </recommendedName>
</protein>
<evidence type="ECO:0000313" key="3">
    <source>
        <dbReference type="EMBL" id="TMQ48319.1"/>
    </source>
</evidence>
<feature type="compositionally biased region" description="Low complexity" evidence="2">
    <location>
        <begin position="16"/>
        <end position="30"/>
    </location>
</feature>
<dbReference type="GO" id="GO:0006450">
    <property type="term" value="P:regulation of translational fidelity"/>
    <property type="evidence" value="ECO:0007669"/>
    <property type="project" value="InterPro"/>
</dbReference>
<dbReference type="Gene3D" id="1.10.20.60">
    <property type="entry name" value="Glu-tRNAGln amidotransferase C subunit, N-terminal domain"/>
    <property type="match status" value="1"/>
</dbReference>
<evidence type="ECO:0000313" key="4">
    <source>
        <dbReference type="Proteomes" id="UP000320184"/>
    </source>
</evidence>
<keyword evidence="1" id="KW-0067">ATP-binding</keyword>
<comment type="caution">
    <text evidence="3">The sequence shown here is derived from an EMBL/GenBank/DDBJ whole genome shotgun (WGS) entry which is preliminary data.</text>
</comment>
<dbReference type="InterPro" id="IPR036113">
    <property type="entry name" value="Asp/Glu-ADT_sf_sub_c"/>
</dbReference>
<evidence type="ECO:0000256" key="1">
    <source>
        <dbReference type="HAMAP-Rule" id="MF_00122"/>
    </source>
</evidence>
<dbReference type="AlphaFoldDB" id="A0A538SAC9"/>
<dbReference type="EC" id="6.3.5.-" evidence="1"/>
<accession>A0A538SAC9</accession>
<dbReference type="InterPro" id="IPR003837">
    <property type="entry name" value="GatC"/>
</dbReference>
<proteinExistence type="inferred from homology"/>
<dbReference type="GO" id="GO:0006412">
    <property type="term" value="P:translation"/>
    <property type="evidence" value="ECO:0007669"/>
    <property type="project" value="UniProtKB-UniRule"/>
</dbReference>
<dbReference type="GO" id="GO:0016740">
    <property type="term" value="F:transferase activity"/>
    <property type="evidence" value="ECO:0007669"/>
    <property type="project" value="UniProtKB-KW"/>
</dbReference>
<dbReference type="Proteomes" id="UP000320184">
    <property type="component" value="Unassembled WGS sequence"/>
</dbReference>
<comment type="subunit">
    <text evidence="1">Heterotrimer of A, B and C subunits.</text>
</comment>
<dbReference type="NCBIfam" id="TIGR00135">
    <property type="entry name" value="gatC"/>
    <property type="match status" value="1"/>
</dbReference>
<dbReference type="GO" id="GO:0050567">
    <property type="term" value="F:glutaminyl-tRNA synthase (glutamine-hydrolyzing) activity"/>
    <property type="evidence" value="ECO:0007669"/>
    <property type="project" value="UniProtKB-UniRule"/>
</dbReference>
<dbReference type="Pfam" id="PF02686">
    <property type="entry name" value="GatC"/>
    <property type="match status" value="1"/>
</dbReference>
<gene>
    <name evidence="1 3" type="primary">gatC</name>
    <name evidence="3" type="ORF">E6K73_12235</name>
</gene>
<dbReference type="SUPFAM" id="SSF141000">
    <property type="entry name" value="Glu-tRNAGln amidotransferase C subunit"/>
    <property type="match status" value="1"/>
</dbReference>
<comment type="catalytic activity">
    <reaction evidence="1">
        <text>L-glutamyl-tRNA(Gln) + L-glutamine + ATP + H2O = L-glutaminyl-tRNA(Gln) + L-glutamate + ADP + phosphate + H(+)</text>
        <dbReference type="Rhea" id="RHEA:17521"/>
        <dbReference type="Rhea" id="RHEA-COMP:9681"/>
        <dbReference type="Rhea" id="RHEA-COMP:9684"/>
        <dbReference type="ChEBI" id="CHEBI:15377"/>
        <dbReference type="ChEBI" id="CHEBI:15378"/>
        <dbReference type="ChEBI" id="CHEBI:29985"/>
        <dbReference type="ChEBI" id="CHEBI:30616"/>
        <dbReference type="ChEBI" id="CHEBI:43474"/>
        <dbReference type="ChEBI" id="CHEBI:58359"/>
        <dbReference type="ChEBI" id="CHEBI:78520"/>
        <dbReference type="ChEBI" id="CHEBI:78521"/>
        <dbReference type="ChEBI" id="CHEBI:456216"/>
    </reaction>
</comment>
<dbReference type="EMBL" id="VBOT01000146">
    <property type="protein sequence ID" value="TMQ48319.1"/>
    <property type="molecule type" value="Genomic_DNA"/>
</dbReference>
<feature type="compositionally biased region" description="Low complexity" evidence="2">
    <location>
        <begin position="44"/>
        <end position="58"/>
    </location>
</feature>
<comment type="similarity">
    <text evidence="1">Belongs to the GatC family.</text>
</comment>
<feature type="region of interest" description="Disordered" evidence="2">
    <location>
        <begin position="1"/>
        <end position="82"/>
    </location>
</feature>
<dbReference type="GO" id="GO:0050566">
    <property type="term" value="F:asparaginyl-tRNA synthase (glutamine-hydrolyzing) activity"/>
    <property type="evidence" value="ECO:0007669"/>
    <property type="project" value="RHEA"/>
</dbReference>
<keyword evidence="1" id="KW-0547">Nucleotide-binding</keyword>
<keyword evidence="1" id="KW-0648">Protein biosynthesis</keyword>
<dbReference type="HAMAP" id="MF_00122">
    <property type="entry name" value="GatC"/>
    <property type="match status" value="1"/>
</dbReference>
<comment type="catalytic activity">
    <reaction evidence="1">
        <text>L-aspartyl-tRNA(Asn) + L-glutamine + ATP + H2O = L-asparaginyl-tRNA(Asn) + L-glutamate + ADP + phosphate + 2 H(+)</text>
        <dbReference type="Rhea" id="RHEA:14513"/>
        <dbReference type="Rhea" id="RHEA-COMP:9674"/>
        <dbReference type="Rhea" id="RHEA-COMP:9677"/>
        <dbReference type="ChEBI" id="CHEBI:15377"/>
        <dbReference type="ChEBI" id="CHEBI:15378"/>
        <dbReference type="ChEBI" id="CHEBI:29985"/>
        <dbReference type="ChEBI" id="CHEBI:30616"/>
        <dbReference type="ChEBI" id="CHEBI:43474"/>
        <dbReference type="ChEBI" id="CHEBI:58359"/>
        <dbReference type="ChEBI" id="CHEBI:78515"/>
        <dbReference type="ChEBI" id="CHEBI:78516"/>
        <dbReference type="ChEBI" id="CHEBI:456216"/>
    </reaction>
</comment>
<sequence>MITISWRRSAGSSTWRSPGPRTRCCSPPRRSGGDSTARGALRCRASSARYRPRSSSARFLRRRGRAEGPTHGGEPGEAPTRLRWVLAPGERAGGEKRRAARASRRPRCVARLVARCTTRASGAAWWSRPRRTAPRSSSRCASAPGCARCWGAFSAGRAMPIDRAEVERIAELARLEIPPEAIERTAAQLSEVLDFVASLSRLELDRLGPTQFAPVEAPLREDELDSRRLAPETALAAAPEAEGGFFLVPPIVENVSP</sequence>
<reference evidence="3 4" key="1">
    <citation type="journal article" date="2019" name="Nat. Microbiol.">
        <title>Mediterranean grassland soil C-N compound turnover is dependent on rainfall and depth, and is mediated by genomically divergent microorganisms.</title>
        <authorList>
            <person name="Diamond S."/>
            <person name="Andeer P.F."/>
            <person name="Li Z."/>
            <person name="Crits-Christoph A."/>
            <person name="Burstein D."/>
            <person name="Anantharaman K."/>
            <person name="Lane K.R."/>
            <person name="Thomas B.C."/>
            <person name="Pan C."/>
            <person name="Northen T.R."/>
            <person name="Banfield J.F."/>
        </authorList>
    </citation>
    <scope>NUCLEOTIDE SEQUENCE [LARGE SCALE GENOMIC DNA]</scope>
    <source>
        <strain evidence="3">WS_3</strain>
    </source>
</reference>